<feature type="compositionally biased region" description="Polar residues" evidence="1">
    <location>
        <begin position="419"/>
        <end position="434"/>
    </location>
</feature>
<feature type="compositionally biased region" description="Basic and acidic residues" evidence="1">
    <location>
        <begin position="328"/>
        <end position="351"/>
    </location>
</feature>
<feature type="region of interest" description="Disordered" evidence="1">
    <location>
        <begin position="1"/>
        <end position="221"/>
    </location>
</feature>
<evidence type="ECO:0000313" key="3">
    <source>
        <dbReference type="Proteomes" id="UP000054270"/>
    </source>
</evidence>
<proteinExistence type="predicted"/>
<feature type="compositionally biased region" description="Polar residues" evidence="1">
    <location>
        <begin position="244"/>
        <end position="262"/>
    </location>
</feature>
<feature type="compositionally biased region" description="Polar residues" evidence="1">
    <location>
        <begin position="484"/>
        <end position="496"/>
    </location>
</feature>
<keyword evidence="3" id="KW-1185">Reference proteome</keyword>
<dbReference type="Proteomes" id="UP000054270">
    <property type="component" value="Unassembled WGS sequence"/>
</dbReference>
<name>A0A0D2PDB9_HYPSF</name>
<organism evidence="2 3">
    <name type="scientific">Hypholoma sublateritium (strain FD-334 SS-4)</name>
    <dbReference type="NCBI Taxonomy" id="945553"/>
    <lineage>
        <taxon>Eukaryota</taxon>
        <taxon>Fungi</taxon>
        <taxon>Dikarya</taxon>
        <taxon>Basidiomycota</taxon>
        <taxon>Agaricomycotina</taxon>
        <taxon>Agaricomycetes</taxon>
        <taxon>Agaricomycetidae</taxon>
        <taxon>Agaricales</taxon>
        <taxon>Agaricineae</taxon>
        <taxon>Strophariaceae</taxon>
        <taxon>Hypholoma</taxon>
    </lineage>
</organism>
<dbReference type="AlphaFoldDB" id="A0A0D2PDB9"/>
<feature type="region of interest" description="Disordered" evidence="1">
    <location>
        <begin position="412"/>
        <end position="521"/>
    </location>
</feature>
<reference evidence="3" key="1">
    <citation type="submission" date="2014-04" db="EMBL/GenBank/DDBJ databases">
        <title>Evolutionary Origins and Diversification of the Mycorrhizal Mutualists.</title>
        <authorList>
            <consortium name="DOE Joint Genome Institute"/>
            <consortium name="Mycorrhizal Genomics Consortium"/>
            <person name="Kohler A."/>
            <person name="Kuo A."/>
            <person name="Nagy L.G."/>
            <person name="Floudas D."/>
            <person name="Copeland A."/>
            <person name="Barry K.W."/>
            <person name="Cichocki N."/>
            <person name="Veneault-Fourrey C."/>
            <person name="LaButti K."/>
            <person name="Lindquist E.A."/>
            <person name="Lipzen A."/>
            <person name="Lundell T."/>
            <person name="Morin E."/>
            <person name="Murat C."/>
            <person name="Riley R."/>
            <person name="Ohm R."/>
            <person name="Sun H."/>
            <person name="Tunlid A."/>
            <person name="Henrissat B."/>
            <person name="Grigoriev I.V."/>
            <person name="Hibbett D.S."/>
            <person name="Martin F."/>
        </authorList>
    </citation>
    <scope>NUCLEOTIDE SEQUENCE [LARGE SCALE GENOMIC DNA]</scope>
    <source>
        <strain evidence="3">FD-334 SS-4</strain>
    </source>
</reference>
<feature type="compositionally biased region" description="Pro residues" evidence="1">
    <location>
        <begin position="498"/>
        <end position="509"/>
    </location>
</feature>
<gene>
    <name evidence="2" type="ORF">HYPSUDRAFT_57281</name>
</gene>
<dbReference type="OrthoDB" id="3243310at2759"/>
<dbReference type="STRING" id="945553.A0A0D2PDB9"/>
<feature type="compositionally biased region" description="Low complexity" evidence="1">
    <location>
        <begin position="159"/>
        <end position="170"/>
    </location>
</feature>
<evidence type="ECO:0000256" key="1">
    <source>
        <dbReference type="SAM" id="MobiDB-lite"/>
    </source>
</evidence>
<protein>
    <submittedName>
        <fullName evidence="2">Uncharacterized protein</fullName>
    </submittedName>
</protein>
<feature type="region of interest" description="Disordered" evidence="1">
    <location>
        <begin position="616"/>
        <end position="727"/>
    </location>
</feature>
<feature type="compositionally biased region" description="Low complexity" evidence="1">
    <location>
        <begin position="440"/>
        <end position="450"/>
    </location>
</feature>
<feature type="compositionally biased region" description="Low complexity" evidence="1">
    <location>
        <begin position="13"/>
        <end position="24"/>
    </location>
</feature>
<feature type="compositionally biased region" description="Low complexity" evidence="1">
    <location>
        <begin position="122"/>
        <end position="139"/>
    </location>
</feature>
<sequence length="925" mass="102352">MPLVPTTSLFGVPPGSQNQQQSSPTIPNTGVRRSPPPGQIARLLPTPPHPNPPNFTDDRRMSPPPISQQAHGHYARPSPRGPTASYPTKLHHLEEYQMTEELLADIERADKQYQSVQPNAPYPYSSGAPGESPSSGKGPNIDRVRGPPDGNLNNPDGGQQRVWQTQQQQQRESPIVRERPAASPNVAPFIPGQAPSHTPERRSSPQHTPIVIPGEPHPSSYLAQFANREAAAAAALRRGAPNENRLNMSMANQTPSSQNAPTRTPDRSLPVQEEDEVTAKNNGGAWQVDHQPVEQQFHSASPTPSSDLNLDGVNQRFDNVAAHSGQAGHRDDDQPVHKHENNHTQYAKRDSNDEDGSYTPRSPTAGLPEADSFYPTQSLAAINPALPAPRAKARNGTTDHIMLGLESALQEASPVDVAPQQQLQPADRSSQYPDQRQHIQNNNGNQYQNYPPREEFDRQQSANGSNDNRYRPPQVYPDDFQGYNDDSMSAYIQSYLPSPRPDAPIPPTPHSQTAAPSPSPYVSAYSIGKDSAYRAMRAAGSPYPFPYNHVRRNRQIPSHMYSNAGESALVQQFTRQWQIYAQNHAEGITDSTLSPSSTPFQGEMFEHWADLHNQRMMRPSNGNFDAASIQSSPSHQPISLPLPPAFSGVSNRHRYQPKRRSYDRKPPPRVESTQPRETSPELSSSGEETSTAGEERPRSAPVGRVATASLPPTIITNVDADDNGEWVDEDEDDDYEDLIELEYHPSFVRNISKRRRKWEVGWESLIQAFQALDRQTDATMVLLASPSHTTKLHALRSRSIRRQQPIANSIGMVQIRSGFSHVAAQRRATRPDKSSLVDRLKESSGSSGGDGSDGSSGSVEENLRRALDVALESLGAMGEVYEQREMRVMEELQRSREDRERVELLLRQVLGDKTPMSAQQPRSAS</sequence>
<feature type="region of interest" description="Disordered" evidence="1">
    <location>
        <begin position="242"/>
        <end position="281"/>
    </location>
</feature>
<feature type="compositionally biased region" description="Basic and acidic residues" evidence="1">
    <location>
        <begin position="829"/>
        <end position="842"/>
    </location>
</feature>
<dbReference type="OMA" id="QTDATMV"/>
<accession>A0A0D2PDB9</accession>
<feature type="region of interest" description="Disordered" evidence="1">
    <location>
        <begin position="322"/>
        <end position="371"/>
    </location>
</feature>
<feature type="compositionally biased region" description="Basic residues" evidence="1">
    <location>
        <begin position="651"/>
        <end position="662"/>
    </location>
</feature>
<feature type="region of interest" description="Disordered" evidence="1">
    <location>
        <begin position="823"/>
        <end position="860"/>
    </location>
</feature>
<feature type="compositionally biased region" description="Low complexity" evidence="1">
    <location>
        <begin position="680"/>
        <end position="692"/>
    </location>
</feature>
<evidence type="ECO:0000313" key="2">
    <source>
        <dbReference type="EMBL" id="KJA18195.1"/>
    </source>
</evidence>
<dbReference type="EMBL" id="KN817592">
    <property type="protein sequence ID" value="KJA18195.1"/>
    <property type="molecule type" value="Genomic_DNA"/>
</dbReference>
<feature type="compositionally biased region" description="Low complexity" evidence="1">
    <location>
        <begin position="628"/>
        <end position="639"/>
    </location>
</feature>